<dbReference type="GO" id="GO:0070475">
    <property type="term" value="P:rRNA base methylation"/>
    <property type="evidence" value="ECO:0007669"/>
    <property type="project" value="TreeGrafter"/>
</dbReference>
<dbReference type="InterPro" id="IPR029026">
    <property type="entry name" value="tRNA_m1G_MTases_N"/>
</dbReference>
<keyword evidence="4 10" id="KW-0698">rRNA processing</keyword>
<dbReference type="InterPro" id="IPR046886">
    <property type="entry name" value="RsmE_MTase_dom"/>
</dbReference>
<feature type="domain" description="Ribosomal RNA small subunit methyltransferase E methyltransferase" evidence="11">
    <location>
        <begin position="76"/>
        <end position="237"/>
    </location>
</feature>
<keyword evidence="3 10" id="KW-0963">Cytoplasm</keyword>
<comment type="subcellular location">
    <subcellularLocation>
        <location evidence="1 10">Cytoplasm</location>
    </subcellularLocation>
</comment>
<dbReference type="EMBL" id="DVIU01000162">
    <property type="protein sequence ID" value="HIS36589.1"/>
    <property type="molecule type" value="Genomic_DNA"/>
</dbReference>
<dbReference type="GO" id="GO:0070042">
    <property type="term" value="F:rRNA (uridine-N3-)-methyltransferase activity"/>
    <property type="evidence" value="ECO:0007669"/>
    <property type="project" value="TreeGrafter"/>
</dbReference>
<evidence type="ECO:0000256" key="4">
    <source>
        <dbReference type="ARBA" id="ARBA00022552"/>
    </source>
</evidence>
<feature type="domain" description="Ribosomal RNA small subunit methyltransferase E PUA-like" evidence="12">
    <location>
        <begin position="20"/>
        <end position="66"/>
    </location>
</feature>
<dbReference type="PIRSF" id="PIRSF015601">
    <property type="entry name" value="MTase_slr0722"/>
    <property type="match status" value="1"/>
</dbReference>
<dbReference type="Gene3D" id="3.40.1280.10">
    <property type="match status" value="1"/>
</dbReference>
<dbReference type="NCBIfam" id="TIGR00046">
    <property type="entry name" value="RsmE family RNA methyltransferase"/>
    <property type="match status" value="1"/>
</dbReference>
<accession>A0A9D1JNJ0</accession>
<evidence type="ECO:0000256" key="6">
    <source>
        <dbReference type="ARBA" id="ARBA00022679"/>
    </source>
</evidence>
<dbReference type="InterPro" id="IPR029028">
    <property type="entry name" value="Alpha/beta_knot_MTases"/>
</dbReference>
<dbReference type="Pfam" id="PF04452">
    <property type="entry name" value="Methyltrans_RNA"/>
    <property type="match status" value="1"/>
</dbReference>
<evidence type="ECO:0000256" key="8">
    <source>
        <dbReference type="ARBA" id="ARBA00025699"/>
    </source>
</evidence>
<evidence type="ECO:0000256" key="10">
    <source>
        <dbReference type="PIRNR" id="PIRNR015601"/>
    </source>
</evidence>
<comment type="similarity">
    <text evidence="2 10">Belongs to the RNA methyltransferase RsmE family.</text>
</comment>
<protein>
    <recommendedName>
        <fullName evidence="10">Ribosomal RNA small subunit methyltransferase E</fullName>
        <ecNumber evidence="10">2.1.1.193</ecNumber>
    </recommendedName>
</protein>
<dbReference type="AlphaFoldDB" id="A0A9D1JNJ0"/>
<comment type="catalytic activity">
    <reaction evidence="9 10">
        <text>uridine(1498) in 16S rRNA + S-adenosyl-L-methionine = N(3)-methyluridine(1498) in 16S rRNA + S-adenosyl-L-homocysteine + H(+)</text>
        <dbReference type="Rhea" id="RHEA:42920"/>
        <dbReference type="Rhea" id="RHEA-COMP:10283"/>
        <dbReference type="Rhea" id="RHEA-COMP:10284"/>
        <dbReference type="ChEBI" id="CHEBI:15378"/>
        <dbReference type="ChEBI" id="CHEBI:57856"/>
        <dbReference type="ChEBI" id="CHEBI:59789"/>
        <dbReference type="ChEBI" id="CHEBI:65315"/>
        <dbReference type="ChEBI" id="CHEBI:74502"/>
        <dbReference type="EC" id="2.1.1.193"/>
    </reaction>
</comment>
<comment type="function">
    <text evidence="8 10">Specifically methylates the N3 position of the uracil ring of uridine 1498 (m3U1498) in 16S rRNA. Acts on the fully assembled 30S ribosomal subunit.</text>
</comment>
<keyword evidence="7 10" id="KW-0949">S-adenosyl-L-methionine</keyword>
<dbReference type="CDD" id="cd18084">
    <property type="entry name" value="RsmE-like"/>
    <property type="match status" value="1"/>
</dbReference>
<dbReference type="InterPro" id="IPR015947">
    <property type="entry name" value="PUA-like_sf"/>
</dbReference>
<evidence type="ECO:0000256" key="2">
    <source>
        <dbReference type="ARBA" id="ARBA00005528"/>
    </source>
</evidence>
<dbReference type="Pfam" id="PF20260">
    <property type="entry name" value="PUA_4"/>
    <property type="match status" value="1"/>
</dbReference>
<comment type="caution">
    <text evidence="13">The sequence shown here is derived from an EMBL/GenBank/DDBJ whole genome shotgun (WGS) entry which is preliminary data.</text>
</comment>
<evidence type="ECO:0000256" key="3">
    <source>
        <dbReference type="ARBA" id="ARBA00022490"/>
    </source>
</evidence>
<evidence type="ECO:0000259" key="12">
    <source>
        <dbReference type="Pfam" id="PF20260"/>
    </source>
</evidence>
<name>A0A9D1JNJ0_9BACT</name>
<dbReference type="SUPFAM" id="SSF88697">
    <property type="entry name" value="PUA domain-like"/>
    <property type="match status" value="1"/>
</dbReference>
<dbReference type="SUPFAM" id="SSF75217">
    <property type="entry name" value="alpha/beta knot"/>
    <property type="match status" value="1"/>
</dbReference>
<reference evidence="13" key="1">
    <citation type="submission" date="2020-10" db="EMBL/GenBank/DDBJ databases">
        <authorList>
            <person name="Gilroy R."/>
        </authorList>
    </citation>
    <scope>NUCLEOTIDE SEQUENCE</scope>
    <source>
        <strain evidence="13">6276</strain>
    </source>
</reference>
<evidence type="ECO:0000256" key="7">
    <source>
        <dbReference type="ARBA" id="ARBA00022691"/>
    </source>
</evidence>
<reference evidence="13" key="2">
    <citation type="journal article" date="2021" name="PeerJ">
        <title>Extensive microbial diversity within the chicken gut microbiome revealed by metagenomics and culture.</title>
        <authorList>
            <person name="Gilroy R."/>
            <person name="Ravi A."/>
            <person name="Getino M."/>
            <person name="Pursley I."/>
            <person name="Horton D.L."/>
            <person name="Alikhan N.F."/>
            <person name="Baker D."/>
            <person name="Gharbi K."/>
            <person name="Hall N."/>
            <person name="Watson M."/>
            <person name="Adriaenssens E.M."/>
            <person name="Foster-Nyarko E."/>
            <person name="Jarju S."/>
            <person name="Secka A."/>
            <person name="Antonio M."/>
            <person name="Oren A."/>
            <person name="Chaudhuri R.R."/>
            <person name="La Ragione R."/>
            <person name="Hildebrand F."/>
            <person name="Pallen M.J."/>
        </authorList>
    </citation>
    <scope>NUCLEOTIDE SEQUENCE</scope>
    <source>
        <strain evidence="13">6276</strain>
    </source>
</reference>
<dbReference type="PANTHER" id="PTHR30027:SF3">
    <property type="entry name" value="16S RRNA (URACIL(1498)-N(3))-METHYLTRANSFERASE"/>
    <property type="match status" value="1"/>
</dbReference>
<keyword evidence="6 10" id="KW-0808">Transferase</keyword>
<dbReference type="GO" id="GO:0005737">
    <property type="term" value="C:cytoplasm"/>
    <property type="evidence" value="ECO:0007669"/>
    <property type="project" value="UniProtKB-SubCell"/>
</dbReference>
<evidence type="ECO:0000259" key="11">
    <source>
        <dbReference type="Pfam" id="PF04452"/>
    </source>
</evidence>
<gene>
    <name evidence="13" type="ORF">IAC10_08170</name>
</gene>
<sequence>MPHFFIKSENVNNGYAVISDEENYRHIAKSLRARTGERLLLIDENKIQYETVIEQITSREITAKIETSYKSSRNLDFRLYLAQSPLRSDAQSVIIEKATELGAEAVYPVLTDNCSLNKSIIEKKITKWQRIMYEASKQCERADIPVCENLTNLETLLREHNFDKIIAFCERRATGTLHQFWQRNPVKKGEKLLVIIGPEGGFSNSEFAFFEKNNIPMLTLGDLILKAETAVIVALGNIIYEYSN</sequence>
<proteinExistence type="inferred from homology"/>
<evidence type="ECO:0000256" key="1">
    <source>
        <dbReference type="ARBA" id="ARBA00004496"/>
    </source>
</evidence>
<evidence type="ECO:0000256" key="9">
    <source>
        <dbReference type="ARBA" id="ARBA00047944"/>
    </source>
</evidence>
<keyword evidence="5 10" id="KW-0489">Methyltransferase</keyword>
<dbReference type="EC" id="2.1.1.193" evidence="10"/>
<dbReference type="InterPro" id="IPR046887">
    <property type="entry name" value="RsmE_PUA-like"/>
</dbReference>
<evidence type="ECO:0000313" key="14">
    <source>
        <dbReference type="Proteomes" id="UP000823928"/>
    </source>
</evidence>
<dbReference type="Proteomes" id="UP000823928">
    <property type="component" value="Unassembled WGS sequence"/>
</dbReference>
<organism evidence="13 14">
    <name type="scientific">Candidatus Scatousia excrementigallinarum</name>
    <dbReference type="NCBI Taxonomy" id="2840935"/>
    <lineage>
        <taxon>Bacteria</taxon>
        <taxon>Candidatus Scatousia</taxon>
    </lineage>
</organism>
<evidence type="ECO:0000256" key="5">
    <source>
        <dbReference type="ARBA" id="ARBA00022603"/>
    </source>
</evidence>
<dbReference type="InterPro" id="IPR006700">
    <property type="entry name" value="RsmE"/>
</dbReference>
<dbReference type="PANTHER" id="PTHR30027">
    <property type="entry name" value="RIBOSOMAL RNA SMALL SUBUNIT METHYLTRANSFERASE E"/>
    <property type="match status" value="1"/>
</dbReference>
<evidence type="ECO:0000313" key="13">
    <source>
        <dbReference type="EMBL" id="HIS36589.1"/>
    </source>
</evidence>